<feature type="transmembrane region" description="Helical" evidence="1">
    <location>
        <begin position="16"/>
        <end position="37"/>
    </location>
</feature>
<evidence type="ECO:0000313" key="3">
    <source>
        <dbReference type="EMBL" id="KZT43066.1"/>
    </source>
</evidence>
<dbReference type="CDD" id="cd07383">
    <property type="entry name" value="MPP_Dcr2"/>
    <property type="match status" value="1"/>
</dbReference>
<dbReference type="Pfam" id="PF00149">
    <property type="entry name" value="Metallophos"/>
    <property type="match status" value="1"/>
</dbReference>
<keyword evidence="1" id="KW-0472">Membrane</keyword>
<evidence type="ECO:0000313" key="4">
    <source>
        <dbReference type="Proteomes" id="UP000076798"/>
    </source>
</evidence>
<evidence type="ECO:0000259" key="2">
    <source>
        <dbReference type="Pfam" id="PF00149"/>
    </source>
</evidence>
<protein>
    <submittedName>
        <fullName evidence="3">Metallo-dependent phosphatase</fullName>
    </submittedName>
</protein>
<dbReference type="GO" id="GO:0005737">
    <property type="term" value="C:cytoplasm"/>
    <property type="evidence" value="ECO:0007669"/>
    <property type="project" value="TreeGrafter"/>
</dbReference>
<dbReference type="Gene3D" id="2.100.10.50">
    <property type="match status" value="1"/>
</dbReference>
<keyword evidence="1" id="KW-0812">Transmembrane</keyword>
<dbReference type="SUPFAM" id="SSF56300">
    <property type="entry name" value="Metallo-dependent phosphatases"/>
    <property type="match status" value="1"/>
</dbReference>
<reference evidence="3 4" key="1">
    <citation type="journal article" date="2016" name="Mol. Biol. Evol.">
        <title>Comparative Genomics of Early-Diverging Mushroom-Forming Fungi Provides Insights into the Origins of Lignocellulose Decay Capabilities.</title>
        <authorList>
            <person name="Nagy L.G."/>
            <person name="Riley R."/>
            <person name="Tritt A."/>
            <person name="Adam C."/>
            <person name="Daum C."/>
            <person name="Floudas D."/>
            <person name="Sun H."/>
            <person name="Yadav J.S."/>
            <person name="Pangilinan J."/>
            <person name="Larsson K.H."/>
            <person name="Matsuura K."/>
            <person name="Barry K."/>
            <person name="Labutti K."/>
            <person name="Kuo R."/>
            <person name="Ohm R.A."/>
            <person name="Bhattacharya S.S."/>
            <person name="Shirouzu T."/>
            <person name="Yoshinaga Y."/>
            <person name="Martin F.M."/>
            <person name="Grigoriev I.V."/>
            <person name="Hibbett D.S."/>
        </authorList>
    </citation>
    <scope>NUCLEOTIDE SEQUENCE [LARGE SCALE GENOMIC DNA]</scope>
    <source>
        <strain evidence="3 4">HHB10207 ss-3</strain>
    </source>
</reference>
<feature type="domain" description="Calcineurin-like phosphoesterase" evidence="2">
    <location>
        <begin position="305"/>
        <end position="476"/>
    </location>
</feature>
<name>A0A166HTI4_9AGAM</name>
<evidence type="ECO:0000256" key="1">
    <source>
        <dbReference type="SAM" id="Phobius"/>
    </source>
</evidence>
<proteinExistence type="predicted"/>
<dbReference type="PANTHER" id="PTHR32440">
    <property type="entry name" value="PHOSPHATASE DCR2-RELATED-RELATED"/>
    <property type="match status" value="1"/>
</dbReference>
<dbReference type="PANTHER" id="PTHR32440:SF0">
    <property type="entry name" value="PHOSPHATASE DCR2-RELATED"/>
    <property type="match status" value="1"/>
</dbReference>
<dbReference type="Proteomes" id="UP000076798">
    <property type="component" value="Unassembled WGS sequence"/>
</dbReference>
<keyword evidence="1" id="KW-1133">Transmembrane helix</keyword>
<accession>A0A166HTI4</accession>
<dbReference type="AlphaFoldDB" id="A0A166HTI4"/>
<dbReference type="STRING" id="1314776.A0A166HTI4"/>
<sequence>MAVSIFGRLFRSTRSICAPITSIICFALLLTFLFILYQPTVGPGSRIQRIGWQSWETIGEATPAVLQNPLPIDPGSISSNATGNIPPEVDWWDVDEATDNLDSVSASLPLDVWAPLLPHDTGLTEIAIAHCFIPASMTEVCNPDTTPEDDAIKGTWVRVERDINKKSGIWYLYLYYRRSRRLDVPLISDIRLLSNGDESELPRGETWKKVSTSIRDGVLGSKSLFLWYKLGPALRDLSQSDRSNLITELDILFGESRPWPGFEKIETPIVPSKPPRIDPVWLTYRRGVKPVSKAKPLHFSHNGTFKVMQIADLHYSTSEGKCRDTDHTPCKNGDTETQSLLSKMLDTDKPDFIVFTGDQLNGQGTSWDARSVIAKFALEVTNRKIPWAAIFGNHDDEVDMNRADQMKLLQALPYSLASAGPSNVSGVGNYVLKVYSADASKTQLLTLYMVDSHAYSKGVIDWFGIFKPTEYDWLKPSQIQWFLEESAAINPILRPFQPDQGRDLGGVWTKRQGAPPAEDEAQRLAKPNGMMFFHIPIPESYLSPDIDPITNKPLDVGSDYDEDGSAKKNGGFFEKALMQAMESEDPQIPEVKIVGNGHSHVTDNCRRVAGIWLCFGGGGSYSGYGRVGFDRRFRYFDISDYGETIRTYKRTESGEVVDDMILAGKGAPPFTGSVEQ</sequence>
<dbReference type="Gene3D" id="3.60.21.10">
    <property type="match status" value="1"/>
</dbReference>
<gene>
    <name evidence="3" type="ORF">SISSUDRAFT_1057843</name>
</gene>
<dbReference type="InterPro" id="IPR004843">
    <property type="entry name" value="Calcineurin-like_PHP"/>
</dbReference>
<dbReference type="OrthoDB" id="783096at2759"/>
<dbReference type="EMBL" id="KV428009">
    <property type="protein sequence ID" value="KZT43066.1"/>
    <property type="molecule type" value="Genomic_DNA"/>
</dbReference>
<dbReference type="InterPro" id="IPR029052">
    <property type="entry name" value="Metallo-depent_PP-like"/>
</dbReference>
<dbReference type="GO" id="GO:0004721">
    <property type="term" value="F:phosphoprotein phosphatase activity"/>
    <property type="evidence" value="ECO:0007669"/>
    <property type="project" value="TreeGrafter"/>
</dbReference>
<keyword evidence="4" id="KW-1185">Reference proteome</keyword>
<organism evidence="3 4">
    <name type="scientific">Sistotremastrum suecicum HHB10207 ss-3</name>
    <dbReference type="NCBI Taxonomy" id="1314776"/>
    <lineage>
        <taxon>Eukaryota</taxon>
        <taxon>Fungi</taxon>
        <taxon>Dikarya</taxon>
        <taxon>Basidiomycota</taxon>
        <taxon>Agaricomycotina</taxon>
        <taxon>Agaricomycetes</taxon>
        <taxon>Sistotremastrales</taxon>
        <taxon>Sistotremastraceae</taxon>
        <taxon>Sistotremastrum</taxon>
    </lineage>
</organism>